<sequence>MTVFYTNVARQGNDLLIRIADDNGNRRMLRKKFEPTLYLPTADYSKVEKIGLLNEPLVSKKFASMRDADNYLEEYKEVEGAAVYGQTDYAYQFIAHSFPGMITPDYSNIHIANVDIEVFSAGWRDGEMTKGPFPHATIESHTFKGSEARVRRFHKQVLANHDFVREHFPGSFISNNVTDQFPIIDSNGKITQNMNAAFPITLIQLQDMNTNKFYVWGMPCSKDRHKFKYDPNDEEIGGLEVEYKEYTTEQELLRAFLDYWSERQFDGWTGWNIETFDSPYLVERITQVLGETQAERLSPWGKLKKRFIKDRKGDVTSYQFVGCPMMDYMQVYKKHTYTTREKYSLDWIAYCELGEKKLDYSESKSLYDLYFNDYCKHTRYGIKDVKLVWRLEQKLRLIQLMFVLAYRTKSNYEDGLGTVAPWLAMCYYRLYEKGIVPKIQRVYDGPTDFEGAYVMEVAPGIYFWVFSEDLNSLYPHIIQQYNLGPETIVSDKHTRRDIIESMCEELTKAMNDMTTPMNKRRHLKNLHDKLQRAIDERIQVVDELVALGEFHFETLRRYNVSFTPNVQFFSNEKMSFLSEIMRGIYADRKGEKATGLKYEQWAGWCKEMSKGDFHLESAMKSRFYDPEWYEEHKHIDLDHLTEVMHKWEDLGVAQDTLQQGLKILMNAGYGAISNVWFKEYFNINIAEAITTSGQLINKWNKRHTDDYLNKLCGTIGQDFVIAGDTDSNYICIERLVKQLWPEEKDHHKLVDNIDQWIKENYQPKTSEWAQLLCNTMNGFEQRMVWEREVIASSAVWRAKKMYCMAVYDSEGIKYEKPKIKFKGLEARKSTTPEWCRERLVKCYEKVLLGTEAEVQELIAGYKKEYMELTVDDIAQASGVSDIEKWLDANGNYISGTHFAAKACIMYNKLIDKHEDLGLPPIESGDKVKIINLKPGNPVGNDRIAFPDFLPPELGLDKWVDYHTTFEKTFIEPIQSILDVVGWSHKRRVNLLSMMGKKG</sequence>
<dbReference type="InterPro" id="IPR023211">
    <property type="entry name" value="DNA_pol_palm_dom_sf"/>
</dbReference>
<dbReference type="GO" id="GO:0039693">
    <property type="term" value="P:viral DNA genome replication"/>
    <property type="evidence" value="ECO:0007669"/>
    <property type="project" value="UniProtKB-KW"/>
</dbReference>
<dbReference type="Gene3D" id="3.90.1600.10">
    <property type="entry name" value="Palm domain of DNA polymerase"/>
    <property type="match status" value="2"/>
</dbReference>
<dbReference type="GO" id="GO:0000166">
    <property type="term" value="F:nucleotide binding"/>
    <property type="evidence" value="ECO:0007669"/>
    <property type="project" value="InterPro"/>
</dbReference>
<gene>
    <name evidence="14" type="primary">183</name>
    <name evidence="14" type="ORF">DET7_183</name>
</gene>
<dbReference type="EMBL" id="KP797973">
    <property type="protein sequence ID" value="AJQ21002.1"/>
    <property type="molecule type" value="Genomic_DNA"/>
</dbReference>
<dbReference type="PANTHER" id="PTHR10322">
    <property type="entry name" value="DNA POLYMERASE CATALYTIC SUBUNIT"/>
    <property type="match status" value="1"/>
</dbReference>
<comment type="similarity">
    <text evidence="1">Belongs to the DNA polymerase type-B family.</text>
</comment>
<evidence type="ECO:0000256" key="9">
    <source>
        <dbReference type="ARBA" id="ARBA00023109"/>
    </source>
</evidence>
<reference evidence="14 15" key="1">
    <citation type="journal article" date="2015" name="Genome Announc.">
        <title>Genome Sequence of Salmonella enterica Phage Det7.</title>
        <authorList>
            <person name="Casjens S.R."/>
            <person name="Jacobs-Sera D."/>
            <person name="Hatfull G.F."/>
            <person name="Hendrix R.W."/>
        </authorList>
    </citation>
    <scope>NUCLEOTIDE SEQUENCE [LARGE SCALE GENOMIC DNA]</scope>
</reference>
<dbReference type="SMART" id="SM00486">
    <property type="entry name" value="POLBc"/>
    <property type="match status" value="1"/>
</dbReference>
<dbReference type="Gene3D" id="1.20.1280.300">
    <property type="match status" value="1"/>
</dbReference>
<evidence type="ECO:0000256" key="5">
    <source>
        <dbReference type="ARBA" id="ARBA00022705"/>
    </source>
</evidence>
<dbReference type="GO" id="GO:0003677">
    <property type="term" value="F:DNA binding"/>
    <property type="evidence" value="ECO:0007669"/>
    <property type="project" value="UniProtKB-KW"/>
</dbReference>
<dbReference type="InterPro" id="IPR036397">
    <property type="entry name" value="RNaseH_sf"/>
</dbReference>
<evidence type="ECO:0000259" key="12">
    <source>
        <dbReference type="Pfam" id="PF00136"/>
    </source>
</evidence>
<evidence type="ECO:0000256" key="7">
    <source>
        <dbReference type="ARBA" id="ARBA00022801"/>
    </source>
</evidence>
<evidence type="ECO:0000256" key="8">
    <source>
        <dbReference type="ARBA" id="ARBA00022932"/>
    </source>
</evidence>
<keyword evidence="8" id="KW-0239">DNA-directed DNA polymerase</keyword>
<dbReference type="InterPro" id="IPR050240">
    <property type="entry name" value="DNA_pol_type-B"/>
</dbReference>
<dbReference type="SUPFAM" id="SSF53098">
    <property type="entry name" value="Ribonuclease H-like"/>
    <property type="match status" value="1"/>
</dbReference>
<dbReference type="RefSeq" id="YP_009140360.1">
    <property type="nucleotide sequence ID" value="NC_027119.1"/>
</dbReference>
<evidence type="ECO:0000256" key="10">
    <source>
        <dbReference type="ARBA" id="ARBA00023125"/>
    </source>
</evidence>
<dbReference type="GO" id="GO:0004518">
    <property type="term" value="F:nuclease activity"/>
    <property type="evidence" value="ECO:0007669"/>
    <property type="project" value="UniProtKB-KW"/>
</dbReference>
<dbReference type="GO" id="GO:0016787">
    <property type="term" value="F:hydrolase activity"/>
    <property type="evidence" value="ECO:0007669"/>
    <property type="project" value="UniProtKB-KW"/>
</dbReference>
<feature type="domain" description="DNA-directed DNA polymerase family B multifunctional" evidence="12">
    <location>
        <begin position="432"/>
        <end position="540"/>
    </location>
</feature>
<evidence type="ECO:0000313" key="15">
    <source>
        <dbReference type="Proteomes" id="UP000032405"/>
    </source>
</evidence>
<dbReference type="SUPFAM" id="SSF56672">
    <property type="entry name" value="DNA/RNA polymerases"/>
    <property type="match status" value="1"/>
</dbReference>
<organism evidence="14 15">
    <name type="scientific">Salmonella phage Det7</name>
    <dbReference type="NCBI Taxonomy" id="454798"/>
    <lineage>
        <taxon>Viruses</taxon>
        <taxon>Duplodnaviria</taxon>
        <taxon>Heunggongvirae</taxon>
        <taxon>Uroviricota</taxon>
        <taxon>Caudoviricetes</taxon>
        <taxon>Pantevenvirales</taxon>
        <taxon>Ackermannviridae</taxon>
        <taxon>Cvivirinae</taxon>
        <taxon>Kuttervirus</taxon>
        <taxon>Kuttervirus Det7</taxon>
    </lineage>
</organism>
<dbReference type="InterPro" id="IPR012337">
    <property type="entry name" value="RNaseH-like_sf"/>
</dbReference>
<keyword evidence="7" id="KW-0378">Hydrolase</keyword>
<accession>A0A0C5PVC6</accession>
<dbReference type="Pfam" id="PF00136">
    <property type="entry name" value="DNA_pol_B"/>
    <property type="match status" value="1"/>
</dbReference>
<dbReference type="GeneID" id="24366728"/>
<name>A0A0C5PVC6_9CAUD</name>
<protein>
    <recommendedName>
        <fullName evidence="2">DNA-directed DNA polymerase</fullName>
        <ecNumber evidence="2">2.7.7.7</ecNumber>
    </recommendedName>
</protein>
<evidence type="ECO:0000256" key="2">
    <source>
        <dbReference type="ARBA" id="ARBA00012417"/>
    </source>
</evidence>
<keyword evidence="10" id="KW-0238">DNA-binding</keyword>
<dbReference type="GO" id="GO:0006261">
    <property type="term" value="P:DNA-templated DNA replication"/>
    <property type="evidence" value="ECO:0007669"/>
    <property type="project" value="TreeGrafter"/>
</dbReference>
<dbReference type="Gene3D" id="3.30.420.10">
    <property type="entry name" value="Ribonuclease H-like superfamily/Ribonuclease H"/>
    <property type="match status" value="1"/>
</dbReference>
<evidence type="ECO:0000256" key="6">
    <source>
        <dbReference type="ARBA" id="ARBA00022722"/>
    </source>
</evidence>
<proteinExistence type="inferred from homology"/>
<evidence type="ECO:0000256" key="1">
    <source>
        <dbReference type="ARBA" id="ARBA00005755"/>
    </source>
</evidence>
<dbReference type="Gene3D" id="1.10.287.690">
    <property type="entry name" value="Helix hairpin bin"/>
    <property type="match status" value="1"/>
</dbReference>
<dbReference type="Gene3D" id="3.40.1820.10">
    <property type="entry name" value="DnaQ-like 3'-5' exonuclease"/>
    <property type="match status" value="1"/>
</dbReference>
<evidence type="ECO:0000256" key="11">
    <source>
        <dbReference type="ARBA" id="ARBA00049244"/>
    </source>
</evidence>
<evidence type="ECO:0000313" key="14">
    <source>
        <dbReference type="EMBL" id="AJQ21002.1"/>
    </source>
</evidence>
<keyword evidence="9" id="KW-1194">Viral DNA replication</keyword>
<feature type="domain" description="DNA-directed DNA polymerase family B exonuclease" evidence="13">
    <location>
        <begin position="212"/>
        <end position="346"/>
    </location>
</feature>
<evidence type="ECO:0000256" key="4">
    <source>
        <dbReference type="ARBA" id="ARBA00022695"/>
    </source>
</evidence>
<dbReference type="Gene3D" id="3.30.342.10">
    <property type="entry name" value="DNA Polymerase, chain B, domain 1"/>
    <property type="match status" value="1"/>
</dbReference>
<dbReference type="InterPro" id="IPR043502">
    <property type="entry name" value="DNA/RNA_pol_sf"/>
</dbReference>
<dbReference type="EC" id="2.7.7.7" evidence="2"/>
<keyword evidence="6" id="KW-0540">Nuclease</keyword>
<evidence type="ECO:0000259" key="13">
    <source>
        <dbReference type="Pfam" id="PF03104"/>
    </source>
</evidence>
<dbReference type="InterPro" id="IPR006172">
    <property type="entry name" value="DNA-dir_DNA_pol_B"/>
</dbReference>
<dbReference type="PANTHER" id="PTHR10322:SF23">
    <property type="entry name" value="DNA POLYMERASE DELTA CATALYTIC SUBUNIT"/>
    <property type="match status" value="1"/>
</dbReference>
<dbReference type="Pfam" id="PF03104">
    <property type="entry name" value="DNA_pol_B_exo1"/>
    <property type="match status" value="1"/>
</dbReference>
<dbReference type="GO" id="GO:0003887">
    <property type="term" value="F:DNA-directed DNA polymerase activity"/>
    <property type="evidence" value="ECO:0007669"/>
    <property type="project" value="UniProtKB-KW"/>
</dbReference>
<keyword evidence="4" id="KW-0548">Nucleotidyltransferase</keyword>
<comment type="catalytic activity">
    <reaction evidence="11">
        <text>DNA(n) + a 2'-deoxyribonucleoside 5'-triphosphate = DNA(n+1) + diphosphate</text>
        <dbReference type="Rhea" id="RHEA:22508"/>
        <dbReference type="Rhea" id="RHEA-COMP:17339"/>
        <dbReference type="Rhea" id="RHEA-COMP:17340"/>
        <dbReference type="ChEBI" id="CHEBI:33019"/>
        <dbReference type="ChEBI" id="CHEBI:61560"/>
        <dbReference type="ChEBI" id="CHEBI:173112"/>
        <dbReference type="EC" id="2.7.7.7"/>
    </reaction>
</comment>
<dbReference type="InterPro" id="IPR006134">
    <property type="entry name" value="DNA-dir_DNA_pol_B_multi_dom"/>
</dbReference>
<dbReference type="KEGG" id="vg:24366728"/>
<dbReference type="InterPro" id="IPR006133">
    <property type="entry name" value="DNA-dir_DNA_pol_B_exonuc"/>
</dbReference>
<dbReference type="PRINTS" id="PR00106">
    <property type="entry name" value="DNAPOLB"/>
</dbReference>
<dbReference type="Proteomes" id="UP000032405">
    <property type="component" value="Segment"/>
</dbReference>
<keyword evidence="3" id="KW-0808">Transferase</keyword>
<evidence type="ECO:0000256" key="3">
    <source>
        <dbReference type="ARBA" id="ARBA00022679"/>
    </source>
</evidence>
<keyword evidence="5" id="KW-0235">DNA replication</keyword>
<keyword evidence="15" id="KW-1185">Reference proteome</keyword>